<evidence type="ECO:0000313" key="2">
    <source>
        <dbReference type="EMBL" id="OAO14353.1"/>
    </source>
</evidence>
<gene>
    <name evidence="2" type="ORF">AV274_3943</name>
</gene>
<dbReference type="AlphaFoldDB" id="A0A196SBF7"/>
<feature type="transmembrane region" description="Helical" evidence="1">
    <location>
        <begin position="167"/>
        <end position="185"/>
    </location>
</feature>
<evidence type="ECO:0000313" key="3">
    <source>
        <dbReference type="Proteomes" id="UP000078348"/>
    </source>
</evidence>
<keyword evidence="1" id="KW-1133">Transmembrane helix</keyword>
<keyword evidence="3" id="KW-1185">Reference proteome</keyword>
<protein>
    <recommendedName>
        <fullName evidence="4">Phosphatidic acid phosphatase type 2/haloperoxidase domain-containing protein</fullName>
    </recommendedName>
</protein>
<feature type="transmembrane region" description="Helical" evidence="1">
    <location>
        <begin position="222"/>
        <end position="241"/>
    </location>
</feature>
<name>A0A196SBF7_BLAHN</name>
<proteinExistence type="predicted"/>
<evidence type="ECO:0000256" key="1">
    <source>
        <dbReference type="SAM" id="Phobius"/>
    </source>
</evidence>
<feature type="transmembrane region" description="Helical" evidence="1">
    <location>
        <begin position="90"/>
        <end position="112"/>
    </location>
</feature>
<keyword evidence="1" id="KW-0472">Membrane</keyword>
<feature type="transmembrane region" description="Helical" evidence="1">
    <location>
        <begin position="197"/>
        <end position="216"/>
    </location>
</feature>
<sequence>MKEKTVSTRVFFRNECIHMGVALVVVILCNFLPYRVPEIIEGNITISKSYKGHLSWVWILAYVLLCAVCLFAVSFLFTQPDDRSKVLRREFLVCVRSFCNVFIVAILLNKFIGMPRPCFFDMCKYDPTSQRDHRYGVSGRVGSISKCTADLSLVKDSVRSVPAMGAIWYYTALALTLMGCYQLMIKSQRVNKKLSTLLFYCLLAVLMNAAFFLSAVDIHYGYNWVTDHIVSALLSVFLVLWTSNSIHNRYFYSIMYNSYSFQTVTKASPDFALAESPDMIKDYMFQRLVVSAPPAEFVN</sequence>
<organism evidence="2 3">
    <name type="scientific">Blastocystis sp. subtype 1 (strain ATCC 50177 / NandII)</name>
    <dbReference type="NCBI Taxonomy" id="478820"/>
    <lineage>
        <taxon>Eukaryota</taxon>
        <taxon>Sar</taxon>
        <taxon>Stramenopiles</taxon>
        <taxon>Bigyra</taxon>
        <taxon>Opalozoa</taxon>
        <taxon>Opalinata</taxon>
        <taxon>Blastocystidae</taxon>
        <taxon>Blastocystis</taxon>
    </lineage>
</organism>
<dbReference type="Proteomes" id="UP000078348">
    <property type="component" value="Unassembled WGS sequence"/>
</dbReference>
<evidence type="ECO:0008006" key="4">
    <source>
        <dbReference type="Google" id="ProtNLM"/>
    </source>
</evidence>
<reference evidence="2 3" key="1">
    <citation type="submission" date="2016-05" db="EMBL/GenBank/DDBJ databases">
        <title>Nuclear genome of Blastocystis sp. subtype 1 NandII.</title>
        <authorList>
            <person name="Gentekaki E."/>
            <person name="Curtis B."/>
            <person name="Stairs C."/>
            <person name="Eme L."/>
            <person name="Herman E."/>
            <person name="Klimes V."/>
            <person name="Arias M.C."/>
            <person name="Elias M."/>
            <person name="Hilliou F."/>
            <person name="Klute M."/>
            <person name="Malik S.-B."/>
            <person name="Pightling A."/>
            <person name="Rachubinski R."/>
            <person name="Salas D."/>
            <person name="Schlacht A."/>
            <person name="Suga H."/>
            <person name="Archibald J."/>
            <person name="Ball S.G."/>
            <person name="Clark G."/>
            <person name="Dacks J."/>
            <person name="Van Der Giezen M."/>
            <person name="Tsaousis A."/>
            <person name="Roger A."/>
        </authorList>
    </citation>
    <scope>NUCLEOTIDE SEQUENCE [LARGE SCALE GENOMIC DNA]</scope>
    <source>
        <strain evidence="3">ATCC 50177 / NandII</strain>
    </source>
</reference>
<dbReference type="EMBL" id="LXWW01000255">
    <property type="protein sequence ID" value="OAO14353.1"/>
    <property type="molecule type" value="Genomic_DNA"/>
</dbReference>
<keyword evidence="1" id="KW-0812">Transmembrane</keyword>
<comment type="caution">
    <text evidence="2">The sequence shown here is derived from an EMBL/GenBank/DDBJ whole genome shotgun (WGS) entry which is preliminary data.</text>
</comment>
<accession>A0A196SBF7</accession>
<feature type="transmembrane region" description="Helical" evidence="1">
    <location>
        <begin position="16"/>
        <end position="36"/>
    </location>
</feature>
<feature type="transmembrane region" description="Helical" evidence="1">
    <location>
        <begin position="56"/>
        <end position="78"/>
    </location>
</feature>